<organism evidence="1 2">
    <name type="scientific">Serinicoccus hydrothermalis</name>
    <dbReference type="NCBI Taxonomy" id="1758689"/>
    <lineage>
        <taxon>Bacteria</taxon>
        <taxon>Bacillati</taxon>
        <taxon>Actinomycetota</taxon>
        <taxon>Actinomycetes</taxon>
        <taxon>Micrococcales</taxon>
        <taxon>Ornithinimicrobiaceae</taxon>
        <taxon>Serinicoccus</taxon>
    </lineage>
</organism>
<dbReference type="EMBL" id="CP014989">
    <property type="protein sequence ID" value="ANS80483.1"/>
    <property type="molecule type" value="Genomic_DNA"/>
</dbReference>
<protein>
    <submittedName>
        <fullName evidence="1">Uncharacterized protein</fullName>
    </submittedName>
</protein>
<accession>A0A1B1NGE1</accession>
<keyword evidence="2" id="KW-1185">Reference proteome</keyword>
<dbReference type="AlphaFoldDB" id="A0A1B1NGE1"/>
<evidence type="ECO:0000313" key="1">
    <source>
        <dbReference type="EMBL" id="ANS80483.1"/>
    </source>
</evidence>
<dbReference type="PROSITE" id="PS51257">
    <property type="entry name" value="PROKAR_LIPOPROTEIN"/>
    <property type="match status" value="1"/>
</dbReference>
<dbReference type="OrthoDB" id="5241356at2"/>
<reference evidence="1 2" key="1">
    <citation type="submission" date="2016-03" db="EMBL/GenBank/DDBJ databases">
        <title>Shallow-sea hydrothermal system.</title>
        <authorList>
            <person name="Tang K."/>
        </authorList>
    </citation>
    <scope>NUCLEOTIDE SEQUENCE [LARGE SCALE GENOMIC DNA]</scope>
    <source>
        <strain evidence="1 2">JLT9</strain>
    </source>
</reference>
<dbReference type="KEGG" id="serj:SGUI_3087"/>
<proteinExistence type="predicted"/>
<evidence type="ECO:0000313" key="2">
    <source>
        <dbReference type="Proteomes" id="UP000092482"/>
    </source>
</evidence>
<gene>
    <name evidence="1" type="ORF">SGUI_3087</name>
</gene>
<sequence>MTGREGRRPWWLLAAALGVGCSLLVGCGTVADQSSWSQEVSPAETTTSAAPPVVVGAGTTIAEMDGPDEIARWASQVLVVTPRSEEPRDDGGATEVGRDVTVEVDEVIWTASDAITGLTEGRQWTFYEYPAYARSGGRLVPAVEEGQGRLELGEQRVVVVADDVVDGRQGLTLLHVSTLEGGAAALAGSSTSVDAGDLAREVDAAAEHVDRLAPRTGESLVQRLERQVEE</sequence>
<dbReference type="RefSeq" id="WP_066641852.1">
    <property type="nucleotide sequence ID" value="NZ_CP014989.1"/>
</dbReference>
<name>A0A1B1NGE1_9MICO</name>
<dbReference type="Proteomes" id="UP000092482">
    <property type="component" value="Chromosome"/>
</dbReference>